<comment type="caution">
    <text evidence="6">The sequence shown here is derived from an EMBL/GenBank/DDBJ whole genome shotgun (WGS) entry which is preliminary data.</text>
</comment>
<evidence type="ECO:0000256" key="2">
    <source>
        <dbReference type="ARBA" id="ARBA00023015"/>
    </source>
</evidence>
<dbReference type="SUPFAM" id="SSF46955">
    <property type="entry name" value="Putative DNA-binding domain"/>
    <property type="match status" value="1"/>
</dbReference>
<keyword evidence="3" id="KW-0238">DNA-binding</keyword>
<dbReference type="PANTHER" id="PTHR30204:SF69">
    <property type="entry name" value="MERR-FAMILY TRANSCRIPTIONAL REGULATOR"/>
    <property type="match status" value="1"/>
</dbReference>
<evidence type="ECO:0000313" key="6">
    <source>
        <dbReference type="EMBL" id="EKC51988.1"/>
    </source>
</evidence>
<name>K1S2V1_9ZZZZ</name>
<evidence type="ECO:0000256" key="3">
    <source>
        <dbReference type="ARBA" id="ARBA00023125"/>
    </source>
</evidence>
<feature type="non-terminal residue" evidence="6">
    <location>
        <position position="70"/>
    </location>
</feature>
<dbReference type="Pfam" id="PF13411">
    <property type="entry name" value="MerR_1"/>
    <property type="match status" value="1"/>
</dbReference>
<dbReference type="SMART" id="SM00422">
    <property type="entry name" value="HTH_MERR"/>
    <property type="match status" value="1"/>
</dbReference>
<feature type="domain" description="HTH merR-type" evidence="5">
    <location>
        <begin position="5"/>
        <end position="70"/>
    </location>
</feature>
<organism evidence="6">
    <name type="scientific">human gut metagenome</name>
    <dbReference type="NCBI Taxonomy" id="408170"/>
    <lineage>
        <taxon>unclassified sequences</taxon>
        <taxon>metagenomes</taxon>
        <taxon>organismal metagenomes</taxon>
    </lineage>
</organism>
<keyword evidence="1" id="KW-0678">Repressor</keyword>
<dbReference type="PANTHER" id="PTHR30204">
    <property type="entry name" value="REDOX-CYCLING DRUG-SENSING TRANSCRIPTIONAL ACTIVATOR SOXR"/>
    <property type="match status" value="1"/>
</dbReference>
<dbReference type="InterPro" id="IPR009061">
    <property type="entry name" value="DNA-bd_dom_put_sf"/>
</dbReference>
<proteinExistence type="predicted"/>
<keyword evidence="2" id="KW-0805">Transcription regulation</keyword>
<evidence type="ECO:0000259" key="5">
    <source>
        <dbReference type="PROSITE" id="PS50937"/>
    </source>
</evidence>
<evidence type="ECO:0000256" key="1">
    <source>
        <dbReference type="ARBA" id="ARBA00022491"/>
    </source>
</evidence>
<dbReference type="Gene3D" id="1.10.1660.10">
    <property type="match status" value="1"/>
</dbReference>
<dbReference type="GO" id="GO:0003700">
    <property type="term" value="F:DNA-binding transcription factor activity"/>
    <property type="evidence" value="ECO:0007669"/>
    <property type="project" value="InterPro"/>
</dbReference>
<keyword evidence="4" id="KW-0804">Transcription</keyword>
<accession>K1S2V1</accession>
<protein>
    <submittedName>
        <fullName evidence="6">Transcriptional regulator</fullName>
    </submittedName>
</protein>
<dbReference type="AlphaFoldDB" id="K1S2V1"/>
<evidence type="ECO:0000256" key="4">
    <source>
        <dbReference type="ARBA" id="ARBA00023163"/>
    </source>
</evidence>
<dbReference type="EMBL" id="AJWZ01009201">
    <property type="protein sequence ID" value="EKC51988.1"/>
    <property type="molecule type" value="Genomic_DNA"/>
</dbReference>
<dbReference type="PROSITE" id="PS50937">
    <property type="entry name" value="HTH_MERR_2"/>
    <property type="match status" value="1"/>
</dbReference>
<sequence>METKQYTISEAAKKLHVGSHVLRFWEEELHLNIPRNEMGHRVYSEKEMKQLEQIINMKKDGFSLKDIEHK</sequence>
<dbReference type="GO" id="GO:0003677">
    <property type="term" value="F:DNA binding"/>
    <property type="evidence" value="ECO:0007669"/>
    <property type="project" value="UniProtKB-KW"/>
</dbReference>
<gene>
    <name evidence="6" type="ORF">OBE_13322</name>
</gene>
<reference evidence="6" key="1">
    <citation type="journal article" date="2013" name="Environ. Microbiol.">
        <title>Microbiota from the distal guts of lean and obese adolescents exhibit partial functional redundancy besides clear differences in community structure.</title>
        <authorList>
            <person name="Ferrer M."/>
            <person name="Ruiz A."/>
            <person name="Lanza F."/>
            <person name="Haange S.B."/>
            <person name="Oberbach A."/>
            <person name="Till H."/>
            <person name="Bargiela R."/>
            <person name="Campoy C."/>
            <person name="Segura M.T."/>
            <person name="Richter M."/>
            <person name="von Bergen M."/>
            <person name="Seifert J."/>
            <person name="Suarez A."/>
        </authorList>
    </citation>
    <scope>NUCLEOTIDE SEQUENCE</scope>
</reference>
<dbReference type="InterPro" id="IPR000551">
    <property type="entry name" value="MerR-type_HTH_dom"/>
</dbReference>
<dbReference type="InterPro" id="IPR047057">
    <property type="entry name" value="MerR_fam"/>
</dbReference>